<dbReference type="NCBIfam" id="TIGR00229">
    <property type="entry name" value="sensory_box"/>
    <property type="match status" value="3"/>
</dbReference>
<dbReference type="Pfam" id="PF08448">
    <property type="entry name" value="PAS_4"/>
    <property type="match status" value="1"/>
</dbReference>
<dbReference type="CDD" id="cd00130">
    <property type="entry name" value="PAS"/>
    <property type="match status" value="3"/>
</dbReference>
<dbReference type="SUPFAM" id="SSF55785">
    <property type="entry name" value="PYP-like sensor domain (PAS domain)"/>
    <property type="match status" value="4"/>
</dbReference>
<dbReference type="SMART" id="SM00388">
    <property type="entry name" value="HisKA"/>
    <property type="match status" value="1"/>
</dbReference>
<keyword evidence="3" id="KW-0597">Phosphoprotein</keyword>
<dbReference type="EC" id="2.7.13.3" evidence="2"/>
<dbReference type="KEGG" id="glo:Glov_2460"/>
<evidence type="ECO:0000259" key="7">
    <source>
        <dbReference type="PROSITE" id="PS50109"/>
    </source>
</evidence>
<dbReference type="InterPro" id="IPR036890">
    <property type="entry name" value="HATPase_C_sf"/>
</dbReference>
<evidence type="ECO:0000259" key="9">
    <source>
        <dbReference type="PROSITE" id="PS50113"/>
    </source>
</evidence>
<dbReference type="Gene3D" id="3.30.565.10">
    <property type="entry name" value="Histidine kinase-like ATPase, C-terminal domain"/>
    <property type="match status" value="1"/>
</dbReference>
<evidence type="ECO:0000259" key="8">
    <source>
        <dbReference type="PROSITE" id="PS50112"/>
    </source>
</evidence>
<evidence type="ECO:0000313" key="11">
    <source>
        <dbReference type="Proteomes" id="UP000002420"/>
    </source>
</evidence>
<dbReference type="InterPro" id="IPR001610">
    <property type="entry name" value="PAC"/>
</dbReference>
<dbReference type="InterPro" id="IPR004358">
    <property type="entry name" value="Sig_transdc_His_kin-like_C"/>
</dbReference>
<evidence type="ECO:0000256" key="6">
    <source>
        <dbReference type="SAM" id="Phobius"/>
    </source>
</evidence>
<dbReference type="STRING" id="398767.Glov_2460"/>
<dbReference type="InterPro" id="IPR052162">
    <property type="entry name" value="Sensor_kinase/Photoreceptor"/>
</dbReference>
<dbReference type="SMART" id="SM00091">
    <property type="entry name" value="PAS"/>
    <property type="match status" value="3"/>
</dbReference>
<gene>
    <name evidence="10" type="ordered locus">Glov_2460</name>
</gene>
<keyword evidence="5 10" id="KW-0418">Kinase</keyword>
<dbReference type="PRINTS" id="PR00344">
    <property type="entry name" value="BCTRLSENSOR"/>
</dbReference>
<keyword evidence="11" id="KW-1185">Reference proteome</keyword>
<dbReference type="Pfam" id="PF02518">
    <property type="entry name" value="HATPase_c"/>
    <property type="match status" value="1"/>
</dbReference>
<evidence type="ECO:0000256" key="1">
    <source>
        <dbReference type="ARBA" id="ARBA00000085"/>
    </source>
</evidence>
<dbReference type="SMART" id="SM00387">
    <property type="entry name" value="HATPase_c"/>
    <property type="match status" value="1"/>
</dbReference>
<evidence type="ECO:0000256" key="2">
    <source>
        <dbReference type="ARBA" id="ARBA00012438"/>
    </source>
</evidence>
<dbReference type="PANTHER" id="PTHR43304:SF1">
    <property type="entry name" value="PAC DOMAIN-CONTAINING PROTEIN"/>
    <property type="match status" value="1"/>
</dbReference>
<keyword evidence="4" id="KW-0808">Transferase</keyword>
<dbReference type="InterPro" id="IPR035965">
    <property type="entry name" value="PAS-like_dom_sf"/>
</dbReference>
<dbReference type="InterPro" id="IPR003661">
    <property type="entry name" value="HisK_dim/P_dom"/>
</dbReference>
<dbReference type="OrthoDB" id="5522918at2"/>
<dbReference type="EMBL" id="CP001089">
    <property type="protein sequence ID" value="ACD96174.1"/>
    <property type="molecule type" value="Genomic_DNA"/>
</dbReference>
<comment type="catalytic activity">
    <reaction evidence="1">
        <text>ATP + protein L-histidine = ADP + protein N-phospho-L-histidine.</text>
        <dbReference type="EC" id="2.7.13.3"/>
    </reaction>
</comment>
<dbReference type="Pfam" id="PF13426">
    <property type="entry name" value="PAS_9"/>
    <property type="match status" value="1"/>
</dbReference>
<dbReference type="InterPro" id="IPR003594">
    <property type="entry name" value="HATPase_dom"/>
</dbReference>
<dbReference type="PROSITE" id="PS50109">
    <property type="entry name" value="HIS_KIN"/>
    <property type="match status" value="1"/>
</dbReference>
<proteinExistence type="predicted"/>
<dbReference type="InterPro" id="IPR013656">
    <property type="entry name" value="PAS_4"/>
</dbReference>
<dbReference type="PROSITE" id="PS50112">
    <property type="entry name" value="PAS"/>
    <property type="match status" value="2"/>
</dbReference>
<evidence type="ECO:0000256" key="3">
    <source>
        <dbReference type="ARBA" id="ARBA00022553"/>
    </source>
</evidence>
<keyword evidence="6" id="KW-0812">Transmembrane</keyword>
<dbReference type="SMART" id="SM00086">
    <property type="entry name" value="PAC"/>
    <property type="match status" value="3"/>
</dbReference>
<dbReference type="PROSITE" id="PS50113">
    <property type="entry name" value="PAC"/>
    <property type="match status" value="1"/>
</dbReference>
<dbReference type="Gene3D" id="1.10.287.130">
    <property type="match status" value="1"/>
</dbReference>
<dbReference type="CDD" id="cd00082">
    <property type="entry name" value="HisKA"/>
    <property type="match status" value="1"/>
</dbReference>
<accession>B3E5T3</accession>
<name>B3E5T3_TRIL1</name>
<dbReference type="RefSeq" id="WP_012470507.1">
    <property type="nucleotide sequence ID" value="NC_010814.1"/>
</dbReference>
<keyword evidence="6" id="KW-0472">Membrane</keyword>
<dbReference type="SUPFAM" id="SSF47384">
    <property type="entry name" value="Homodimeric domain of signal transducing histidine kinase"/>
    <property type="match status" value="1"/>
</dbReference>
<evidence type="ECO:0000256" key="5">
    <source>
        <dbReference type="ARBA" id="ARBA00022777"/>
    </source>
</evidence>
<feature type="transmembrane region" description="Helical" evidence="6">
    <location>
        <begin position="6"/>
        <end position="26"/>
    </location>
</feature>
<dbReference type="eggNOG" id="COG2202">
    <property type="taxonomic scope" value="Bacteria"/>
</dbReference>
<evidence type="ECO:0000256" key="4">
    <source>
        <dbReference type="ARBA" id="ARBA00022679"/>
    </source>
</evidence>
<dbReference type="Gene3D" id="3.30.450.20">
    <property type="entry name" value="PAS domain"/>
    <property type="match status" value="4"/>
</dbReference>
<feature type="domain" description="PAS" evidence="8">
    <location>
        <begin position="407"/>
        <end position="448"/>
    </location>
</feature>
<feature type="domain" description="PAC" evidence="9">
    <location>
        <begin position="113"/>
        <end position="165"/>
    </location>
</feature>
<dbReference type="InterPro" id="IPR000014">
    <property type="entry name" value="PAS"/>
</dbReference>
<dbReference type="InterPro" id="IPR005467">
    <property type="entry name" value="His_kinase_dom"/>
</dbReference>
<dbReference type="InterPro" id="IPR036097">
    <property type="entry name" value="HisK_dim/P_sf"/>
</dbReference>
<feature type="domain" description="PAS" evidence="8">
    <location>
        <begin position="282"/>
        <end position="349"/>
    </location>
</feature>
<evidence type="ECO:0000313" key="10">
    <source>
        <dbReference type="EMBL" id="ACD96174.1"/>
    </source>
</evidence>
<dbReference type="PANTHER" id="PTHR43304">
    <property type="entry name" value="PHYTOCHROME-LIKE PROTEIN CPH1"/>
    <property type="match status" value="1"/>
</dbReference>
<dbReference type="eggNOG" id="COG4191">
    <property type="taxonomic scope" value="Bacteria"/>
</dbReference>
<dbReference type="SUPFAM" id="SSF55874">
    <property type="entry name" value="ATPase domain of HSP90 chaperone/DNA topoisomerase II/histidine kinase"/>
    <property type="match status" value="1"/>
</dbReference>
<organism evidence="10 11">
    <name type="scientific">Trichlorobacter lovleyi (strain ATCC BAA-1151 / DSM 17278 / SZ)</name>
    <name type="common">Geobacter lovleyi</name>
    <dbReference type="NCBI Taxonomy" id="398767"/>
    <lineage>
        <taxon>Bacteria</taxon>
        <taxon>Pseudomonadati</taxon>
        <taxon>Thermodesulfobacteriota</taxon>
        <taxon>Desulfuromonadia</taxon>
        <taxon>Geobacterales</taxon>
        <taxon>Geobacteraceae</taxon>
        <taxon>Trichlorobacter</taxon>
    </lineage>
</organism>
<protein>
    <recommendedName>
        <fullName evidence="2">histidine kinase</fullName>
        <ecNumber evidence="2">2.7.13.3</ecNumber>
    </recommendedName>
</protein>
<dbReference type="Pfam" id="PF13188">
    <property type="entry name" value="PAS_8"/>
    <property type="match status" value="1"/>
</dbReference>
<dbReference type="GO" id="GO:0000155">
    <property type="term" value="F:phosphorelay sensor kinase activity"/>
    <property type="evidence" value="ECO:0007669"/>
    <property type="project" value="InterPro"/>
</dbReference>
<dbReference type="AlphaFoldDB" id="B3E5T3"/>
<sequence length="797" mass="89844">MYLSPPAILAILTLLICGVMFLLTIWQRKCRHAKNSLLLLQSAIFDNTFQLQGLLAPDGTLLDANQTALQFVGADKAAVVGKKFWDTPWWSHDPDSQTRLQEYIKRCAAGEFIRFEGTHRDADGRLRAIDATLKPLKDAGGQVIYLIPEGRDVTDLQEAQTALRHKNILLETLFENIPFDIWIRDTEGRLLLQNEMNARHYGVKIGNTPEEDDITPEQCRLFRISLEQALEGFSLDLELREEEQIYRKIVAPIRHNNQITAIFGLNIDVTDRFTAMEALRSGEKRFKAIFEESPIAIAITDLTHRRYVDVNRSFCSLSGYTKSMIIGKTTQELGLFWNPGDDARLYQMLTDTGSINAEEIQTRTATGEQRSGILFTRIIMIEKAAHAISLYQDITEQKRVEEQLKSSEESYKGIFDNAPIGIFQSSPAGHYISINNVFASIFGYASPQEMMALVHDIPRQIYADAEQRQEIITKLRSRDTLIVDDIQFYRKDGTRFYATMYIRGTRDTATGEVVLLDGFVVDTTEHRQTLEIMLQHEKMLMISGLAAGMAHEINNPLGIIAQDLQNLERRLSPALPKNRQIAEELGIDLIALQQYLKQREINSYLASMQNAARRASRIMDNMLQFSRSNGTSRHPAPLYTVIEHALELAGSDFDLRRTYNFSTITLIRDYTPDLPLVVINTTEIEQVLINLIKNAAQSLHGRQNGPQPEIRISAHQDDAVAVISVADNGPGMTEEVRRRVFEPFFTTKDVGKGTGLGLAVSHAIITKNHHGLLTVSSRPGQGCCFTITLPTLQAEQP</sequence>
<keyword evidence="6" id="KW-1133">Transmembrane helix</keyword>
<dbReference type="Proteomes" id="UP000002420">
    <property type="component" value="Chromosome"/>
</dbReference>
<dbReference type="InterPro" id="IPR000700">
    <property type="entry name" value="PAS-assoc_C"/>
</dbReference>
<dbReference type="HOGENOM" id="CLU_000445_114_39_7"/>
<reference evidence="10 11" key="1">
    <citation type="submission" date="2008-05" db="EMBL/GenBank/DDBJ databases">
        <title>Complete sequence of chromosome of Geobacter lovleyi SZ.</title>
        <authorList>
            <consortium name="US DOE Joint Genome Institute"/>
            <person name="Lucas S."/>
            <person name="Copeland A."/>
            <person name="Lapidus A."/>
            <person name="Glavina del Rio T."/>
            <person name="Dalin E."/>
            <person name="Tice H."/>
            <person name="Bruce D."/>
            <person name="Goodwin L."/>
            <person name="Pitluck S."/>
            <person name="Chertkov O."/>
            <person name="Meincke L."/>
            <person name="Brettin T."/>
            <person name="Detter J.C."/>
            <person name="Han C."/>
            <person name="Tapia R."/>
            <person name="Kuske C.R."/>
            <person name="Schmutz J."/>
            <person name="Larimer F."/>
            <person name="Land M."/>
            <person name="Hauser L."/>
            <person name="Kyrpides N."/>
            <person name="Mikhailova N."/>
            <person name="Sung Y."/>
            <person name="Fletcher K.E."/>
            <person name="Ritalahti K.M."/>
            <person name="Loeffler F.E."/>
            <person name="Richardson P."/>
        </authorList>
    </citation>
    <scope>NUCLEOTIDE SEQUENCE [LARGE SCALE GENOMIC DNA]</scope>
    <source>
        <strain evidence="11">ATCC BAA-1151 / DSM 17278 / SZ</strain>
    </source>
</reference>
<feature type="domain" description="Histidine kinase" evidence="7">
    <location>
        <begin position="548"/>
        <end position="793"/>
    </location>
</feature>